<dbReference type="EMBL" id="CAJNOM010004281">
    <property type="protein sequence ID" value="CAF1654295.1"/>
    <property type="molecule type" value="Genomic_DNA"/>
</dbReference>
<reference evidence="2" key="1">
    <citation type="submission" date="2021-02" db="EMBL/GenBank/DDBJ databases">
        <authorList>
            <person name="Nowell W R."/>
        </authorList>
    </citation>
    <scope>NUCLEOTIDE SEQUENCE</scope>
</reference>
<protein>
    <submittedName>
        <fullName evidence="2">Uncharacterized protein</fullName>
    </submittedName>
</protein>
<evidence type="ECO:0000313" key="1">
    <source>
        <dbReference type="EMBL" id="CAF1532715.1"/>
    </source>
</evidence>
<dbReference type="Gene3D" id="1.10.238.10">
    <property type="entry name" value="EF-hand"/>
    <property type="match status" value="1"/>
</dbReference>
<dbReference type="Proteomes" id="UP000663877">
    <property type="component" value="Unassembled WGS sequence"/>
</dbReference>
<gene>
    <name evidence="1" type="ORF">BJG266_LOCUS45023</name>
    <name evidence="2" type="ORF">QVE165_LOCUS61998</name>
</gene>
<dbReference type="InterPro" id="IPR011992">
    <property type="entry name" value="EF-hand-dom_pair"/>
</dbReference>
<name>A0A816EVB9_9BILA</name>
<proteinExistence type="predicted"/>
<sequence>MADEGEIDKSTENKDTVFAAQPTTVTLNWNLLNNLIKQENELTRKNIEMIKFNTNLSKAEITEWHNNLLRNCANNELSIDEFVENFEALYSNGNANNFSKNVFRVFDRKNSGTTIGLIQLKDPYLRFSIAFDLYDHNCTDIIDVNKLVQAISTLYDFNGVVDRKGSTWYDNKLSPIKIVNASSSGEPLPDFMNEKNFKILINADDKYLRQRQRRCKRP</sequence>
<comment type="caution">
    <text evidence="2">The sequence shown here is derived from an EMBL/GenBank/DDBJ whole genome shotgun (WGS) entry which is preliminary data.</text>
</comment>
<keyword evidence="3" id="KW-1185">Reference proteome</keyword>
<evidence type="ECO:0000313" key="3">
    <source>
        <dbReference type="Proteomes" id="UP000663832"/>
    </source>
</evidence>
<dbReference type="SUPFAM" id="SSF47473">
    <property type="entry name" value="EF-hand"/>
    <property type="match status" value="1"/>
</dbReference>
<evidence type="ECO:0000313" key="2">
    <source>
        <dbReference type="EMBL" id="CAF1654295.1"/>
    </source>
</evidence>
<organism evidence="2 3">
    <name type="scientific">Adineta steineri</name>
    <dbReference type="NCBI Taxonomy" id="433720"/>
    <lineage>
        <taxon>Eukaryota</taxon>
        <taxon>Metazoa</taxon>
        <taxon>Spiralia</taxon>
        <taxon>Gnathifera</taxon>
        <taxon>Rotifera</taxon>
        <taxon>Eurotatoria</taxon>
        <taxon>Bdelloidea</taxon>
        <taxon>Adinetida</taxon>
        <taxon>Adinetidae</taxon>
        <taxon>Adineta</taxon>
    </lineage>
</organism>
<dbReference type="AlphaFoldDB" id="A0A816EVB9"/>
<dbReference type="OrthoDB" id="10521569at2759"/>
<dbReference type="Proteomes" id="UP000663832">
    <property type="component" value="Unassembled WGS sequence"/>
</dbReference>
<accession>A0A816EVB9</accession>
<dbReference type="EMBL" id="CAJNOI010003913">
    <property type="protein sequence ID" value="CAF1532715.1"/>
    <property type="molecule type" value="Genomic_DNA"/>
</dbReference>